<dbReference type="HAMAP" id="MF_00183">
    <property type="entry name" value="DXP_reductoisom"/>
    <property type="match status" value="1"/>
</dbReference>
<evidence type="ECO:0000256" key="2">
    <source>
        <dbReference type="ARBA" id="ARBA00006825"/>
    </source>
</evidence>
<feature type="binding site" evidence="9">
    <location>
        <position position="200"/>
    </location>
    <ligand>
        <name>1-deoxy-D-xylulose 5-phosphate</name>
        <dbReference type="ChEBI" id="CHEBI:57792"/>
    </ligand>
</feature>
<dbReference type="Pfam" id="PF13288">
    <property type="entry name" value="DXPR_C"/>
    <property type="match status" value="1"/>
</dbReference>
<evidence type="ECO:0000256" key="8">
    <source>
        <dbReference type="ARBA" id="ARBA00048543"/>
    </source>
</evidence>
<evidence type="ECO:0000256" key="7">
    <source>
        <dbReference type="ARBA" id="ARBA00023229"/>
    </source>
</evidence>
<feature type="binding site" evidence="9">
    <location>
        <position position="150"/>
    </location>
    <ligand>
        <name>Mn(2+)</name>
        <dbReference type="ChEBI" id="CHEBI:29035"/>
    </ligand>
</feature>
<dbReference type="NCBIfam" id="TIGR00243">
    <property type="entry name" value="Dxr"/>
    <property type="match status" value="1"/>
</dbReference>
<dbReference type="PANTHER" id="PTHR30525:SF0">
    <property type="entry name" value="1-DEOXY-D-XYLULOSE 5-PHOSPHATE REDUCTOISOMERASE, CHLOROPLASTIC"/>
    <property type="match status" value="1"/>
</dbReference>
<dbReference type="FunFam" id="3.40.50.720:FF:000045">
    <property type="entry name" value="1-deoxy-D-xylulose 5-phosphate reductoisomerase"/>
    <property type="match status" value="1"/>
</dbReference>
<dbReference type="InterPro" id="IPR026877">
    <property type="entry name" value="DXPR_C"/>
</dbReference>
<comment type="similarity">
    <text evidence="2 9">Belongs to the DXR family.</text>
</comment>
<feature type="domain" description="1-deoxy-D-xylulose 5-phosphate reductoisomerase N-terminal" evidence="10">
    <location>
        <begin position="4"/>
        <end position="132"/>
    </location>
</feature>
<dbReference type="Pfam" id="PF08436">
    <property type="entry name" value="DXP_redisom_C"/>
    <property type="match status" value="1"/>
</dbReference>
<evidence type="ECO:0000256" key="1">
    <source>
        <dbReference type="ARBA" id="ARBA00005094"/>
    </source>
</evidence>
<organism evidence="13 14">
    <name type="scientific">Candidatus Aquitaenariimonas noxiae</name>
    <dbReference type="NCBI Taxonomy" id="1974741"/>
    <lineage>
        <taxon>Bacteria</taxon>
        <taxon>Pseudomonadati</taxon>
        <taxon>Candidatus Omnitrophota</taxon>
        <taxon>Candidatus Aquitaenariimonas</taxon>
    </lineage>
</organism>
<reference evidence="13 14" key="1">
    <citation type="submission" date="2017-09" db="EMBL/GenBank/DDBJ databases">
        <title>Depth-based differentiation of microbial function through sediment-hosted aquifers and enrichment of novel symbionts in the deep terrestrial subsurface.</title>
        <authorList>
            <person name="Probst A.J."/>
            <person name="Ladd B."/>
            <person name="Jarett J.K."/>
            <person name="Geller-Mcgrath D.E."/>
            <person name="Sieber C.M."/>
            <person name="Emerson J.B."/>
            <person name="Anantharaman K."/>
            <person name="Thomas B.C."/>
            <person name="Malmstrom R."/>
            <person name="Stieglmeier M."/>
            <person name="Klingl A."/>
            <person name="Woyke T."/>
            <person name="Ryan C.M."/>
            <person name="Banfield J.F."/>
        </authorList>
    </citation>
    <scope>NUCLEOTIDE SEQUENCE [LARGE SCALE GENOMIC DNA]</scope>
    <source>
        <strain evidence="13">CG07_land_8_20_14_0_80_42_15</strain>
    </source>
</reference>
<evidence type="ECO:0000259" key="11">
    <source>
        <dbReference type="Pfam" id="PF08436"/>
    </source>
</evidence>
<dbReference type="PIRSF" id="PIRSF006205">
    <property type="entry name" value="Dxp_reductismrs"/>
    <property type="match status" value="1"/>
</dbReference>
<feature type="binding site" evidence="9">
    <location>
        <position position="222"/>
    </location>
    <ligand>
        <name>Mn(2+)</name>
        <dbReference type="ChEBI" id="CHEBI:29035"/>
    </ligand>
</feature>
<dbReference type="InterPro" id="IPR013644">
    <property type="entry name" value="DXP_reductoisomerase_C"/>
</dbReference>
<feature type="binding site" evidence="9">
    <location>
        <position position="124"/>
    </location>
    <ligand>
        <name>NADPH</name>
        <dbReference type="ChEBI" id="CHEBI:57783"/>
    </ligand>
</feature>
<dbReference type="GO" id="GO:0030145">
    <property type="term" value="F:manganese ion binding"/>
    <property type="evidence" value="ECO:0007669"/>
    <property type="project" value="TreeGrafter"/>
</dbReference>
<proteinExistence type="inferred from homology"/>
<dbReference type="Proteomes" id="UP000230052">
    <property type="component" value="Unassembled WGS sequence"/>
</dbReference>
<feature type="binding site" evidence="9">
    <location>
        <position position="10"/>
    </location>
    <ligand>
        <name>NADPH</name>
        <dbReference type="ChEBI" id="CHEBI:57783"/>
    </ligand>
</feature>
<keyword evidence="3 9" id="KW-0479">Metal-binding</keyword>
<evidence type="ECO:0000256" key="9">
    <source>
        <dbReference type="HAMAP-Rule" id="MF_00183"/>
    </source>
</evidence>
<dbReference type="GO" id="GO:0016853">
    <property type="term" value="F:isomerase activity"/>
    <property type="evidence" value="ECO:0007669"/>
    <property type="project" value="UniProtKB-KW"/>
</dbReference>
<comment type="function">
    <text evidence="9">Catalyzes the NADPH-dependent rearrangement and reduction of 1-deoxy-D-xylulose-5-phosphate (DXP) to 2-C-methyl-D-erythritol 4-phosphate (MEP).</text>
</comment>
<dbReference type="SUPFAM" id="SSF51735">
    <property type="entry name" value="NAD(P)-binding Rossmann-fold domains"/>
    <property type="match status" value="1"/>
</dbReference>
<feature type="domain" description="DXP reductoisomerase C-terminal" evidence="12">
    <location>
        <begin position="262"/>
        <end position="378"/>
    </location>
</feature>
<keyword evidence="6 9" id="KW-0464">Manganese</keyword>
<comment type="caution">
    <text evidence="13">The sequence shown here is derived from an EMBL/GenBank/DDBJ whole genome shotgun (WGS) entry which is preliminary data.</text>
</comment>
<evidence type="ECO:0000259" key="12">
    <source>
        <dbReference type="Pfam" id="PF13288"/>
    </source>
</evidence>
<feature type="binding site" evidence="9">
    <location>
        <position position="12"/>
    </location>
    <ligand>
        <name>NADPH</name>
        <dbReference type="ChEBI" id="CHEBI:57783"/>
    </ligand>
</feature>
<feature type="binding site" evidence="9">
    <location>
        <position position="222"/>
    </location>
    <ligand>
        <name>1-deoxy-D-xylulose 5-phosphate</name>
        <dbReference type="ChEBI" id="CHEBI:57792"/>
    </ligand>
</feature>
<dbReference type="EC" id="1.1.1.267" evidence="9"/>
<feature type="binding site" evidence="9">
    <location>
        <position position="219"/>
    </location>
    <ligand>
        <name>1-deoxy-D-xylulose 5-phosphate</name>
        <dbReference type="ChEBI" id="CHEBI:57792"/>
    </ligand>
</feature>
<dbReference type="InterPro" id="IPR036291">
    <property type="entry name" value="NAD(P)-bd_dom_sf"/>
</dbReference>
<dbReference type="SUPFAM" id="SSF69055">
    <property type="entry name" value="1-deoxy-D-xylulose-5-phosphate reductoisomerase, C-terminal domain"/>
    <property type="match status" value="1"/>
</dbReference>
<sequence length="387" mass="42707">MKKIVLLGSTGSIGTNTLDVVSRFPGKFKIDALSVDSNIDLLLRQIKQFRPKAVAVRDIKKAAILKKTASSIIKGLKIYEGDEGVEELAGRRDADIVVVAISGTAALSPILRAMGSKKRIALANKEALVSAGKIITDFAKKKKIEIIPVDSEHSAIFQCLDGKGSRSYLSKIYLTGSGGPLRNVSKKDFNKLSTKDVLNHPKWKMGKKITVDSATLMNKGLEVIEAHWLFDVEVDKIEVLIHPEAIIHSMVEFSDGAILAQLANPDMRLPILYALSFPERYKTIFPKVAFSEIRKFSFYSPDTGKFPCLSLAYRVIRDGGSSPCVLNASNEEAVKAFLSGRIKFTKIPVIIEKVLSKHKNIKNPTLTDILDKERWAKEEAKVLCCHS</sequence>
<feature type="binding site" evidence="9">
    <location>
        <position position="213"/>
    </location>
    <ligand>
        <name>1-deoxy-D-xylulose 5-phosphate</name>
        <dbReference type="ChEBI" id="CHEBI:57792"/>
    </ligand>
</feature>
<evidence type="ECO:0000256" key="4">
    <source>
        <dbReference type="ARBA" id="ARBA00022857"/>
    </source>
</evidence>
<evidence type="ECO:0000313" key="14">
    <source>
        <dbReference type="Proteomes" id="UP000230052"/>
    </source>
</evidence>
<dbReference type="GO" id="GO:0051484">
    <property type="term" value="P:isopentenyl diphosphate biosynthetic process, methylerythritol 4-phosphate pathway involved in terpenoid biosynthetic process"/>
    <property type="evidence" value="ECO:0007669"/>
    <property type="project" value="UniProtKB-ARBA"/>
</dbReference>
<keyword evidence="7 9" id="KW-0414">Isoprene biosynthesis</keyword>
<name>A0A2J0KTP2_9BACT</name>
<evidence type="ECO:0000259" key="10">
    <source>
        <dbReference type="Pfam" id="PF02670"/>
    </source>
</evidence>
<feature type="binding site" evidence="9">
    <location>
        <position position="38"/>
    </location>
    <ligand>
        <name>NADPH</name>
        <dbReference type="ChEBI" id="CHEBI:57783"/>
    </ligand>
</feature>
<comment type="cofactor">
    <cofactor evidence="9">
        <name>Mg(2+)</name>
        <dbReference type="ChEBI" id="CHEBI:18420"/>
    </cofactor>
    <cofactor evidence="9">
        <name>Mn(2+)</name>
        <dbReference type="ChEBI" id="CHEBI:29035"/>
    </cofactor>
</comment>
<feature type="binding site" evidence="9">
    <location>
        <position position="126"/>
    </location>
    <ligand>
        <name>NADPH</name>
        <dbReference type="ChEBI" id="CHEBI:57783"/>
    </ligand>
</feature>
<accession>A0A2J0KTP2</accession>
<dbReference type="AlphaFoldDB" id="A0A2J0KTP2"/>
<dbReference type="Gene3D" id="3.40.50.720">
    <property type="entry name" value="NAD(P)-binding Rossmann-like Domain"/>
    <property type="match status" value="1"/>
</dbReference>
<dbReference type="GO" id="GO:0030604">
    <property type="term" value="F:1-deoxy-D-xylulose-5-phosphate reductoisomerase activity"/>
    <property type="evidence" value="ECO:0007669"/>
    <property type="project" value="UniProtKB-UniRule"/>
</dbReference>
<evidence type="ECO:0000256" key="5">
    <source>
        <dbReference type="ARBA" id="ARBA00023002"/>
    </source>
</evidence>
<keyword evidence="5 9" id="KW-0560">Oxidoreductase</keyword>
<feature type="binding site" evidence="9">
    <location>
        <position position="177"/>
    </location>
    <ligand>
        <name>1-deoxy-D-xylulose 5-phosphate</name>
        <dbReference type="ChEBI" id="CHEBI:57792"/>
    </ligand>
</feature>
<keyword evidence="9" id="KW-0460">Magnesium</keyword>
<feature type="binding site" evidence="9">
    <location>
        <position position="125"/>
    </location>
    <ligand>
        <name>1-deoxy-D-xylulose 5-phosphate</name>
        <dbReference type="ChEBI" id="CHEBI:57792"/>
    </ligand>
</feature>
<evidence type="ECO:0000256" key="3">
    <source>
        <dbReference type="ARBA" id="ARBA00022723"/>
    </source>
</evidence>
<gene>
    <name evidence="9" type="primary">dxr</name>
    <name evidence="13" type="ORF">COS99_03495</name>
</gene>
<dbReference type="NCBIfam" id="NF009114">
    <property type="entry name" value="PRK12464.1"/>
    <property type="match status" value="1"/>
</dbReference>
<dbReference type="GO" id="GO:0070402">
    <property type="term" value="F:NADPH binding"/>
    <property type="evidence" value="ECO:0007669"/>
    <property type="project" value="InterPro"/>
</dbReference>
<dbReference type="Pfam" id="PF02670">
    <property type="entry name" value="DXP_reductoisom"/>
    <property type="match status" value="1"/>
</dbReference>
<comment type="catalytic activity">
    <reaction evidence="8">
        <text>2-C-methyl-D-erythritol 4-phosphate + NADP(+) = 1-deoxy-D-xylulose 5-phosphate + NADPH + H(+)</text>
        <dbReference type="Rhea" id="RHEA:13717"/>
        <dbReference type="ChEBI" id="CHEBI:15378"/>
        <dbReference type="ChEBI" id="CHEBI:57783"/>
        <dbReference type="ChEBI" id="CHEBI:57792"/>
        <dbReference type="ChEBI" id="CHEBI:58262"/>
        <dbReference type="ChEBI" id="CHEBI:58349"/>
        <dbReference type="EC" id="1.1.1.267"/>
    </reaction>
    <physiologicalReaction direction="right-to-left" evidence="8">
        <dbReference type="Rhea" id="RHEA:13719"/>
    </physiologicalReaction>
</comment>
<keyword evidence="13" id="KW-0413">Isomerase</keyword>
<comment type="pathway">
    <text evidence="1 9">Isoprenoid biosynthesis; isopentenyl diphosphate biosynthesis via DXP pathway; isopentenyl diphosphate from 1-deoxy-D-xylulose 5-phosphate: step 1/6.</text>
</comment>
<dbReference type="Gene3D" id="1.10.1740.10">
    <property type="match status" value="1"/>
</dbReference>
<feature type="domain" description="1-deoxy-D-xylulose 5-phosphate reductoisomerase C-terminal" evidence="11">
    <location>
        <begin position="146"/>
        <end position="230"/>
    </location>
</feature>
<dbReference type="SUPFAM" id="SSF55347">
    <property type="entry name" value="Glyceraldehyde-3-phosphate dehydrogenase-like, C-terminal domain"/>
    <property type="match status" value="1"/>
</dbReference>
<feature type="binding site" evidence="9">
    <location>
        <position position="152"/>
    </location>
    <ligand>
        <name>Mn(2+)</name>
        <dbReference type="ChEBI" id="CHEBI:29035"/>
    </ligand>
</feature>
<dbReference type="EMBL" id="PEWV01000032">
    <property type="protein sequence ID" value="PIU41848.1"/>
    <property type="molecule type" value="Genomic_DNA"/>
</dbReference>
<evidence type="ECO:0000313" key="13">
    <source>
        <dbReference type="EMBL" id="PIU41848.1"/>
    </source>
</evidence>
<feature type="binding site" evidence="9">
    <location>
        <position position="218"/>
    </location>
    <ligand>
        <name>1-deoxy-D-xylulose 5-phosphate</name>
        <dbReference type="ChEBI" id="CHEBI:57792"/>
    </ligand>
</feature>
<protein>
    <recommendedName>
        <fullName evidence="9">1-deoxy-D-xylulose 5-phosphate reductoisomerase</fullName>
        <shortName evidence="9">DXP reductoisomerase</shortName>
        <ecNumber evidence="9">1.1.1.267</ecNumber>
    </recommendedName>
    <alternativeName>
        <fullName evidence="9">1-deoxyxylulose-5-phosphate reductoisomerase</fullName>
    </alternativeName>
    <alternativeName>
        <fullName evidence="9">2-C-methyl-D-erythritol 4-phosphate synthase</fullName>
    </alternativeName>
</protein>
<feature type="binding site" evidence="9">
    <location>
        <position position="152"/>
    </location>
    <ligand>
        <name>1-deoxy-D-xylulose 5-phosphate</name>
        <dbReference type="ChEBI" id="CHEBI:57792"/>
    </ligand>
</feature>
<keyword evidence="4 9" id="KW-0521">NADP</keyword>
<feature type="binding site" evidence="9">
    <location>
        <position position="206"/>
    </location>
    <ligand>
        <name>NADPH</name>
        <dbReference type="ChEBI" id="CHEBI:57783"/>
    </ligand>
</feature>
<feature type="binding site" evidence="9">
    <location>
        <position position="11"/>
    </location>
    <ligand>
        <name>NADPH</name>
        <dbReference type="ChEBI" id="CHEBI:57783"/>
    </ligand>
</feature>
<dbReference type="InterPro" id="IPR036169">
    <property type="entry name" value="DXPR_C_sf"/>
</dbReference>
<dbReference type="UniPathway" id="UPA00056">
    <property type="reaction ID" value="UER00092"/>
</dbReference>
<dbReference type="InterPro" id="IPR003821">
    <property type="entry name" value="DXP_reductoisomerase"/>
</dbReference>
<comment type="caution">
    <text evidence="9">Lacks conserved residue(s) required for the propagation of feature annotation.</text>
</comment>
<dbReference type="InterPro" id="IPR013512">
    <property type="entry name" value="DXP_reductoisomerase_N"/>
</dbReference>
<feature type="binding site" evidence="9">
    <location>
        <position position="13"/>
    </location>
    <ligand>
        <name>NADPH</name>
        <dbReference type="ChEBI" id="CHEBI:57783"/>
    </ligand>
</feature>
<evidence type="ECO:0000256" key="6">
    <source>
        <dbReference type="ARBA" id="ARBA00023211"/>
    </source>
</evidence>
<feature type="binding site" evidence="9">
    <location>
        <position position="151"/>
    </location>
    <ligand>
        <name>1-deoxy-D-xylulose 5-phosphate</name>
        <dbReference type="ChEBI" id="CHEBI:57792"/>
    </ligand>
</feature>
<dbReference type="PANTHER" id="PTHR30525">
    <property type="entry name" value="1-DEOXY-D-XYLULOSE 5-PHOSPHATE REDUCTOISOMERASE"/>
    <property type="match status" value="1"/>
</dbReference>